<keyword evidence="3" id="KW-1185">Reference proteome</keyword>
<dbReference type="Pfam" id="PF06985">
    <property type="entry name" value="HET"/>
    <property type="match status" value="1"/>
</dbReference>
<organism evidence="2 3">
    <name type="scientific">Exophiala aquamarina CBS 119918</name>
    <dbReference type="NCBI Taxonomy" id="1182545"/>
    <lineage>
        <taxon>Eukaryota</taxon>
        <taxon>Fungi</taxon>
        <taxon>Dikarya</taxon>
        <taxon>Ascomycota</taxon>
        <taxon>Pezizomycotina</taxon>
        <taxon>Eurotiomycetes</taxon>
        <taxon>Chaetothyriomycetidae</taxon>
        <taxon>Chaetothyriales</taxon>
        <taxon>Herpotrichiellaceae</taxon>
        <taxon>Exophiala</taxon>
    </lineage>
</organism>
<dbReference type="VEuPathDB" id="FungiDB:A1O9_08615"/>
<proteinExistence type="predicted"/>
<evidence type="ECO:0000259" key="1">
    <source>
        <dbReference type="Pfam" id="PF06985"/>
    </source>
</evidence>
<sequence length="122" mass="14344">YPETRHSLYLVRLHLYWEKEASIRATIYQNSFLTIAATSTSDGNGGCFVHVKTPLKEWVDKNVDSHSFRVIIRPKPAYHSMIWNAALNQRGWTIQEIALSSRTVHFTEGQWFWQSRERFDSE</sequence>
<dbReference type="InterPro" id="IPR010730">
    <property type="entry name" value="HET"/>
</dbReference>
<dbReference type="PANTHER" id="PTHR33112:SF9">
    <property type="entry name" value="HETEROKARYON INCOMPATIBILITY DOMAIN-CONTAINING PROTEIN"/>
    <property type="match status" value="1"/>
</dbReference>
<comment type="caution">
    <text evidence="2">The sequence shown here is derived from an EMBL/GenBank/DDBJ whole genome shotgun (WGS) entry which is preliminary data.</text>
</comment>
<dbReference type="GeneID" id="25283527"/>
<dbReference type="PANTHER" id="PTHR33112">
    <property type="entry name" value="DOMAIN PROTEIN, PUTATIVE-RELATED"/>
    <property type="match status" value="1"/>
</dbReference>
<dbReference type="HOGENOM" id="CLU_2032083_0_0_1"/>
<dbReference type="Proteomes" id="UP000027920">
    <property type="component" value="Unassembled WGS sequence"/>
</dbReference>
<accession>A0A072P6P3</accession>
<feature type="non-terminal residue" evidence="2">
    <location>
        <position position="122"/>
    </location>
</feature>
<dbReference type="AlphaFoldDB" id="A0A072P6P3"/>
<dbReference type="OrthoDB" id="3563405at2759"/>
<evidence type="ECO:0000313" key="3">
    <source>
        <dbReference type="Proteomes" id="UP000027920"/>
    </source>
</evidence>
<feature type="domain" description="Heterokaryon incompatibility" evidence="1">
    <location>
        <begin position="17"/>
        <end position="96"/>
    </location>
</feature>
<dbReference type="EMBL" id="AMGV01000008">
    <property type="protein sequence ID" value="KEF54963.1"/>
    <property type="molecule type" value="Genomic_DNA"/>
</dbReference>
<feature type="non-terminal residue" evidence="2">
    <location>
        <position position="1"/>
    </location>
</feature>
<name>A0A072P6P3_9EURO</name>
<gene>
    <name evidence="2" type="ORF">A1O9_08615</name>
</gene>
<dbReference type="RefSeq" id="XP_013257553.1">
    <property type="nucleotide sequence ID" value="XM_013402099.1"/>
</dbReference>
<protein>
    <recommendedName>
        <fullName evidence="1">Heterokaryon incompatibility domain-containing protein</fullName>
    </recommendedName>
</protein>
<evidence type="ECO:0000313" key="2">
    <source>
        <dbReference type="EMBL" id="KEF54963.1"/>
    </source>
</evidence>
<reference evidence="2 3" key="1">
    <citation type="submission" date="2013-03" db="EMBL/GenBank/DDBJ databases">
        <title>The Genome Sequence of Exophiala aquamarina CBS 119918.</title>
        <authorList>
            <consortium name="The Broad Institute Genomics Platform"/>
            <person name="Cuomo C."/>
            <person name="de Hoog S."/>
            <person name="Gorbushina A."/>
            <person name="Walker B."/>
            <person name="Young S.K."/>
            <person name="Zeng Q."/>
            <person name="Gargeya S."/>
            <person name="Fitzgerald M."/>
            <person name="Haas B."/>
            <person name="Abouelleil A."/>
            <person name="Allen A.W."/>
            <person name="Alvarado L."/>
            <person name="Arachchi H.M."/>
            <person name="Berlin A.M."/>
            <person name="Chapman S.B."/>
            <person name="Gainer-Dewar J."/>
            <person name="Goldberg J."/>
            <person name="Griggs A."/>
            <person name="Gujja S."/>
            <person name="Hansen M."/>
            <person name="Howarth C."/>
            <person name="Imamovic A."/>
            <person name="Ireland A."/>
            <person name="Larimer J."/>
            <person name="McCowan C."/>
            <person name="Murphy C."/>
            <person name="Pearson M."/>
            <person name="Poon T.W."/>
            <person name="Priest M."/>
            <person name="Roberts A."/>
            <person name="Saif S."/>
            <person name="Shea T."/>
            <person name="Sisk P."/>
            <person name="Sykes S."/>
            <person name="Wortman J."/>
            <person name="Nusbaum C."/>
            <person name="Birren B."/>
        </authorList>
    </citation>
    <scope>NUCLEOTIDE SEQUENCE [LARGE SCALE GENOMIC DNA]</scope>
    <source>
        <strain evidence="2 3">CBS 119918</strain>
    </source>
</reference>